<dbReference type="EMBL" id="JAZDUE010000018">
    <property type="protein sequence ID" value="MEE4025255.1"/>
    <property type="molecule type" value="Genomic_DNA"/>
</dbReference>
<dbReference type="PROSITE" id="PS50977">
    <property type="entry name" value="HTH_TETR_2"/>
    <property type="match status" value="1"/>
</dbReference>
<keyword evidence="2 4" id="KW-0238">DNA-binding</keyword>
<proteinExistence type="predicted"/>
<dbReference type="RefSeq" id="WP_330506682.1">
    <property type="nucleotide sequence ID" value="NZ_JAZDUE010000018.1"/>
</dbReference>
<dbReference type="Proteomes" id="UP001335729">
    <property type="component" value="Unassembled WGS sequence"/>
</dbReference>
<evidence type="ECO:0000259" key="5">
    <source>
        <dbReference type="PROSITE" id="PS50977"/>
    </source>
</evidence>
<dbReference type="Pfam" id="PF00440">
    <property type="entry name" value="TetR_N"/>
    <property type="match status" value="1"/>
</dbReference>
<name>A0ABU7MY62_9ACTN</name>
<dbReference type="SUPFAM" id="SSF46689">
    <property type="entry name" value="Homeodomain-like"/>
    <property type="match status" value="1"/>
</dbReference>
<protein>
    <submittedName>
        <fullName evidence="6">TetR/AcrR family transcriptional regulator</fullName>
    </submittedName>
</protein>
<feature type="domain" description="HTH tetR-type" evidence="5">
    <location>
        <begin position="16"/>
        <end position="76"/>
    </location>
</feature>
<gene>
    <name evidence="6" type="ORF">V1Y59_19380</name>
</gene>
<keyword evidence="3" id="KW-0804">Transcription</keyword>
<evidence type="ECO:0000256" key="4">
    <source>
        <dbReference type="PROSITE-ProRule" id="PRU00335"/>
    </source>
</evidence>
<dbReference type="InterPro" id="IPR001647">
    <property type="entry name" value="HTH_TetR"/>
</dbReference>
<evidence type="ECO:0000313" key="6">
    <source>
        <dbReference type="EMBL" id="MEE4025255.1"/>
    </source>
</evidence>
<evidence type="ECO:0000256" key="3">
    <source>
        <dbReference type="ARBA" id="ARBA00023163"/>
    </source>
</evidence>
<sequence>MATTISPMDRRSRRRVEAMDEAVAHASDIILSEGAGAVSISEVARRMGMKPPSLYKYFPSLHALYDALFARGQRLENDFVADAVRDLEPGLPRLVAAGEACVRWAMTRDGRAFGPLLYWRPIPGFEPSPESFAPSLEFVDRIRADLHEAVQRGELAPWADNDETMRLFSSVIAGICSQQMANQPLASFEDGMFSSLTTSALTMFVRHHQEEPR</sequence>
<evidence type="ECO:0000256" key="2">
    <source>
        <dbReference type="ARBA" id="ARBA00023125"/>
    </source>
</evidence>
<reference evidence="6 7" key="1">
    <citation type="submission" date="2024-01" db="EMBL/GenBank/DDBJ databases">
        <title>Draft genome sequence of Gordonia sp. PKS22-38.</title>
        <authorList>
            <person name="Suphannarot A."/>
            <person name="Mingma R."/>
        </authorList>
    </citation>
    <scope>NUCLEOTIDE SEQUENCE [LARGE SCALE GENOMIC DNA]</scope>
    <source>
        <strain evidence="6 7">PKS22-38</strain>
    </source>
</reference>
<accession>A0ABU7MY62</accession>
<dbReference type="InterPro" id="IPR009057">
    <property type="entry name" value="Homeodomain-like_sf"/>
</dbReference>
<keyword evidence="7" id="KW-1185">Reference proteome</keyword>
<comment type="caution">
    <text evidence="6">The sequence shown here is derived from an EMBL/GenBank/DDBJ whole genome shotgun (WGS) entry which is preliminary data.</text>
</comment>
<dbReference type="PANTHER" id="PTHR47506">
    <property type="entry name" value="TRANSCRIPTIONAL REGULATORY PROTEIN"/>
    <property type="match status" value="1"/>
</dbReference>
<evidence type="ECO:0000256" key="1">
    <source>
        <dbReference type="ARBA" id="ARBA00023015"/>
    </source>
</evidence>
<organism evidence="6 7">
    <name type="scientific">Gordonia prachuapensis</name>
    <dbReference type="NCBI Taxonomy" id="3115651"/>
    <lineage>
        <taxon>Bacteria</taxon>
        <taxon>Bacillati</taxon>
        <taxon>Actinomycetota</taxon>
        <taxon>Actinomycetes</taxon>
        <taxon>Mycobacteriales</taxon>
        <taxon>Gordoniaceae</taxon>
        <taxon>Gordonia</taxon>
    </lineage>
</organism>
<dbReference type="Gene3D" id="1.10.357.10">
    <property type="entry name" value="Tetracycline Repressor, domain 2"/>
    <property type="match status" value="1"/>
</dbReference>
<evidence type="ECO:0000313" key="7">
    <source>
        <dbReference type="Proteomes" id="UP001335729"/>
    </source>
</evidence>
<feature type="DNA-binding region" description="H-T-H motif" evidence="4">
    <location>
        <begin position="39"/>
        <end position="58"/>
    </location>
</feature>
<keyword evidence="1" id="KW-0805">Transcription regulation</keyword>
<dbReference type="PANTHER" id="PTHR47506:SF1">
    <property type="entry name" value="HTH-TYPE TRANSCRIPTIONAL REGULATOR YJDC"/>
    <property type="match status" value="1"/>
</dbReference>